<evidence type="ECO:0000256" key="2">
    <source>
        <dbReference type="ARBA" id="ARBA00009334"/>
    </source>
</evidence>
<evidence type="ECO:0000313" key="16">
    <source>
        <dbReference type="EMBL" id="KAJ8614281.1"/>
    </source>
</evidence>
<evidence type="ECO:0000256" key="3">
    <source>
        <dbReference type="ARBA" id="ARBA00012552"/>
    </source>
</evidence>
<dbReference type="EMBL" id="JAQMWT010000009">
    <property type="protein sequence ID" value="KAJ8614281.1"/>
    <property type="molecule type" value="Genomic_DNA"/>
</dbReference>
<name>A0AAD7XUQ5_9STRA</name>
<dbReference type="CDD" id="cd18787">
    <property type="entry name" value="SF2_C_DEAD"/>
    <property type="match status" value="1"/>
</dbReference>
<keyword evidence="5" id="KW-0698">rRNA processing</keyword>
<evidence type="ECO:0000259" key="14">
    <source>
        <dbReference type="PROSITE" id="PS51192"/>
    </source>
</evidence>
<feature type="region of interest" description="Disordered" evidence="13">
    <location>
        <begin position="421"/>
        <end position="482"/>
    </location>
</feature>
<reference evidence="16" key="1">
    <citation type="submission" date="2023-01" db="EMBL/GenBank/DDBJ databases">
        <title>Metagenome sequencing of chrysophaentin producing Chrysophaeum taylorii.</title>
        <authorList>
            <person name="Davison J."/>
            <person name="Bewley C."/>
        </authorList>
    </citation>
    <scope>NUCLEOTIDE SEQUENCE</scope>
    <source>
        <strain evidence="16">NIES-1699</strain>
    </source>
</reference>
<evidence type="ECO:0000256" key="5">
    <source>
        <dbReference type="ARBA" id="ARBA00022552"/>
    </source>
</evidence>
<gene>
    <name evidence="16" type="ORF">CTAYLR_001159</name>
</gene>
<comment type="function">
    <text evidence="11">ATP-dependent RNA helicase required for 60S ribosomal subunit synthesis. Involved in efficient pre-rRNA processing, predominantly at site A3, which is necessary for the normal formation of 25S and 5.8S rRNAs.</text>
</comment>
<dbReference type="AlphaFoldDB" id="A0AAD7XUQ5"/>
<evidence type="ECO:0000256" key="4">
    <source>
        <dbReference type="ARBA" id="ARBA00022517"/>
    </source>
</evidence>
<evidence type="ECO:0000256" key="12">
    <source>
        <dbReference type="RuleBase" id="RU000492"/>
    </source>
</evidence>
<dbReference type="GO" id="GO:0003724">
    <property type="term" value="F:RNA helicase activity"/>
    <property type="evidence" value="ECO:0007669"/>
    <property type="project" value="UniProtKB-EC"/>
</dbReference>
<keyword evidence="9 12" id="KW-0067">ATP-binding</keyword>
<evidence type="ECO:0000256" key="1">
    <source>
        <dbReference type="ARBA" id="ARBA00004604"/>
    </source>
</evidence>
<evidence type="ECO:0000256" key="7">
    <source>
        <dbReference type="ARBA" id="ARBA00022801"/>
    </source>
</evidence>
<feature type="compositionally biased region" description="Polar residues" evidence="13">
    <location>
        <begin position="1"/>
        <end position="12"/>
    </location>
</feature>
<dbReference type="Pfam" id="PF00271">
    <property type="entry name" value="Helicase_C"/>
    <property type="match status" value="1"/>
</dbReference>
<dbReference type="PROSITE" id="PS51192">
    <property type="entry name" value="HELICASE_ATP_BIND_1"/>
    <property type="match status" value="1"/>
</dbReference>
<feature type="domain" description="Helicase C-terminal" evidence="15">
    <location>
        <begin position="265"/>
        <end position="426"/>
    </location>
</feature>
<dbReference type="GO" id="GO:0016787">
    <property type="term" value="F:hydrolase activity"/>
    <property type="evidence" value="ECO:0007669"/>
    <property type="project" value="UniProtKB-KW"/>
</dbReference>
<proteinExistence type="inferred from homology"/>
<evidence type="ECO:0000256" key="6">
    <source>
        <dbReference type="ARBA" id="ARBA00022741"/>
    </source>
</evidence>
<evidence type="ECO:0000256" key="10">
    <source>
        <dbReference type="ARBA" id="ARBA00023242"/>
    </source>
</evidence>
<dbReference type="InterPro" id="IPR044742">
    <property type="entry name" value="DEAD/DEAH_RhlB"/>
</dbReference>
<keyword evidence="6 12" id="KW-0547">Nucleotide-binding</keyword>
<feature type="domain" description="Helicase ATP-binding" evidence="14">
    <location>
        <begin position="75"/>
        <end position="251"/>
    </location>
</feature>
<keyword evidence="17" id="KW-1185">Reference proteome</keyword>
<protein>
    <recommendedName>
        <fullName evidence="3">RNA helicase</fullName>
        <ecNumber evidence="3">3.6.4.13</ecNumber>
    </recommendedName>
</protein>
<accession>A0AAD7XUQ5</accession>
<dbReference type="SMART" id="SM00487">
    <property type="entry name" value="DEXDc"/>
    <property type="match status" value="1"/>
</dbReference>
<feature type="compositionally biased region" description="Low complexity" evidence="13">
    <location>
        <begin position="447"/>
        <end position="476"/>
    </location>
</feature>
<dbReference type="PROSITE" id="PS51194">
    <property type="entry name" value="HELICASE_CTER"/>
    <property type="match status" value="1"/>
</dbReference>
<evidence type="ECO:0000256" key="9">
    <source>
        <dbReference type="ARBA" id="ARBA00022840"/>
    </source>
</evidence>
<dbReference type="SMART" id="SM00490">
    <property type="entry name" value="HELICc"/>
    <property type="match status" value="1"/>
</dbReference>
<evidence type="ECO:0000313" key="17">
    <source>
        <dbReference type="Proteomes" id="UP001230188"/>
    </source>
</evidence>
<evidence type="ECO:0000256" key="8">
    <source>
        <dbReference type="ARBA" id="ARBA00022806"/>
    </source>
</evidence>
<dbReference type="InterPro" id="IPR027417">
    <property type="entry name" value="P-loop_NTPase"/>
</dbReference>
<comment type="subcellular location">
    <subcellularLocation>
        <location evidence="1">Nucleus</location>
        <location evidence="1">Nucleolus</location>
    </subcellularLocation>
</comment>
<dbReference type="PANTHER" id="PTHR47958">
    <property type="entry name" value="ATP-DEPENDENT RNA HELICASE DBP3"/>
    <property type="match status" value="1"/>
</dbReference>
<comment type="caution">
    <text evidence="16">The sequence shown here is derived from an EMBL/GenBank/DDBJ whole genome shotgun (WGS) entry which is preliminary data.</text>
</comment>
<dbReference type="InterPro" id="IPR000629">
    <property type="entry name" value="RNA-helicase_DEAD-box_CS"/>
</dbReference>
<keyword evidence="10" id="KW-0539">Nucleus</keyword>
<dbReference type="InterPro" id="IPR011545">
    <property type="entry name" value="DEAD/DEAH_box_helicase_dom"/>
</dbReference>
<dbReference type="SUPFAM" id="SSF52540">
    <property type="entry name" value="P-loop containing nucleoside triphosphate hydrolases"/>
    <property type="match status" value="1"/>
</dbReference>
<organism evidence="16 17">
    <name type="scientific">Chrysophaeum taylorii</name>
    <dbReference type="NCBI Taxonomy" id="2483200"/>
    <lineage>
        <taxon>Eukaryota</taxon>
        <taxon>Sar</taxon>
        <taxon>Stramenopiles</taxon>
        <taxon>Ochrophyta</taxon>
        <taxon>Pelagophyceae</taxon>
        <taxon>Pelagomonadales</taxon>
        <taxon>Pelagomonadaceae</taxon>
        <taxon>Chrysophaeum</taxon>
    </lineage>
</organism>
<dbReference type="CDD" id="cd00268">
    <property type="entry name" value="DEADc"/>
    <property type="match status" value="1"/>
</dbReference>
<comment type="similarity">
    <text evidence="2">Belongs to the DEAD box helicase family. DDX5/DBP2 subfamily.</text>
</comment>
<dbReference type="EC" id="3.6.4.13" evidence="3"/>
<dbReference type="InterPro" id="IPR014001">
    <property type="entry name" value="Helicase_ATP-bd"/>
</dbReference>
<keyword evidence="4" id="KW-0690">Ribosome biogenesis</keyword>
<dbReference type="Pfam" id="PF00270">
    <property type="entry name" value="DEAD"/>
    <property type="match status" value="1"/>
</dbReference>
<keyword evidence="7 12" id="KW-0378">Hydrolase</keyword>
<keyword evidence="8 12" id="KW-0347">Helicase</keyword>
<sequence length="482" mass="52379">MSKRVASSTDDVASSKKAKIQDDDDDDSAYLEEHKIVVEGGDARPIRDFGAFNEKARHQLEAAFAAPTPTQAISWALALRGSDVISIAKTGSGKTLGFLLPAFHKMEQKTVRGACSPQVLVLAPTRELATQIGVEAAKFAPAFAVRTATVFGGAPKWEQNHQLKILGGRGCVVGTPGRVNDFLDSNKIQFSLLETLVLDEADRMLDMGFEPQIRSIVAKISRPTQTLLYSATWDNKVQKVAATLLRNPVKFVLGDAGTKLVANKDIAQTVEVLDESKKTARAVEFVAAREAAKLIVFVATKRGCDALCRDLRRTTKCDALHGDKDQHERNRVIDKFRKSKKGVLVATDVAARGLDINDVTHVLCYDFPKGTHGVEDYIHRIGRTGRAGNKGRSHVFVTPQDSNLPALVRILQDADQPVPDDLKQLAFTRRSGGRGRGYSRGRGGSSSYGFRGRGSSSYYGSRPTGRFSSSSSSSSSGTKIRF</sequence>
<dbReference type="GO" id="GO:0005524">
    <property type="term" value="F:ATP binding"/>
    <property type="evidence" value="ECO:0007669"/>
    <property type="project" value="UniProtKB-KW"/>
</dbReference>
<dbReference type="Proteomes" id="UP001230188">
    <property type="component" value="Unassembled WGS sequence"/>
</dbReference>
<evidence type="ECO:0000259" key="15">
    <source>
        <dbReference type="PROSITE" id="PS51194"/>
    </source>
</evidence>
<dbReference type="InterPro" id="IPR001650">
    <property type="entry name" value="Helicase_C-like"/>
</dbReference>
<dbReference type="PROSITE" id="PS00039">
    <property type="entry name" value="DEAD_ATP_HELICASE"/>
    <property type="match status" value="1"/>
</dbReference>
<feature type="region of interest" description="Disordered" evidence="13">
    <location>
        <begin position="1"/>
        <end position="27"/>
    </location>
</feature>
<evidence type="ECO:0000256" key="11">
    <source>
        <dbReference type="ARBA" id="ARBA00037449"/>
    </source>
</evidence>
<dbReference type="GO" id="GO:0003676">
    <property type="term" value="F:nucleic acid binding"/>
    <property type="evidence" value="ECO:0007669"/>
    <property type="project" value="InterPro"/>
</dbReference>
<evidence type="ECO:0000256" key="13">
    <source>
        <dbReference type="SAM" id="MobiDB-lite"/>
    </source>
</evidence>
<dbReference type="Gene3D" id="3.40.50.300">
    <property type="entry name" value="P-loop containing nucleotide triphosphate hydrolases"/>
    <property type="match status" value="2"/>
</dbReference>